<accession>R8BKB4</accession>
<evidence type="ECO:0000256" key="8">
    <source>
        <dbReference type="ARBA" id="ARBA00022679"/>
    </source>
</evidence>
<keyword evidence="10" id="KW-0156">Chromatin regulator</keyword>
<protein>
    <recommendedName>
        <fullName evidence="5">Histone-lysine N-methyltransferase SET9</fullName>
        <ecNumber evidence="12">2.1.1.372</ecNumber>
    </recommendedName>
    <alternativeName>
        <fullName evidence="4">Histone-lysine N-methyltransferase set9</fullName>
    </alternativeName>
    <alternativeName>
        <fullName evidence="13">SET domain protein 9</fullName>
    </alternativeName>
</protein>
<feature type="region of interest" description="Disordered" evidence="15">
    <location>
        <begin position="498"/>
        <end position="559"/>
    </location>
</feature>
<keyword evidence="7 17" id="KW-0489">Methyltransferase</keyword>
<dbReference type="GO" id="GO:0005694">
    <property type="term" value="C:chromosome"/>
    <property type="evidence" value="ECO:0007669"/>
    <property type="project" value="UniProtKB-SubCell"/>
</dbReference>
<feature type="region of interest" description="Disordered" evidence="15">
    <location>
        <begin position="367"/>
        <end position="422"/>
    </location>
</feature>
<organism evidence="17 18">
    <name type="scientific">Phaeoacremonium minimum (strain UCR-PA7)</name>
    <name type="common">Esca disease fungus</name>
    <name type="synonym">Togninia minima</name>
    <dbReference type="NCBI Taxonomy" id="1286976"/>
    <lineage>
        <taxon>Eukaryota</taxon>
        <taxon>Fungi</taxon>
        <taxon>Dikarya</taxon>
        <taxon>Ascomycota</taxon>
        <taxon>Pezizomycotina</taxon>
        <taxon>Sordariomycetes</taxon>
        <taxon>Sordariomycetidae</taxon>
        <taxon>Togniniales</taxon>
        <taxon>Togniniaceae</taxon>
        <taxon>Phaeoacremonium</taxon>
    </lineage>
</organism>
<feature type="compositionally biased region" description="Polar residues" evidence="15">
    <location>
        <begin position="371"/>
        <end position="398"/>
    </location>
</feature>
<gene>
    <name evidence="17" type="ORF">UCRPA7_4749</name>
</gene>
<keyword evidence="8 17" id="KW-0808">Transferase</keyword>
<evidence type="ECO:0000256" key="4">
    <source>
        <dbReference type="ARBA" id="ARBA00014232"/>
    </source>
</evidence>
<dbReference type="KEGG" id="tmn:UCRPA7_4749"/>
<dbReference type="SUPFAM" id="SSF82199">
    <property type="entry name" value="SET domain"/>
    <property type="match status" value="1"/>
</dbReference>
<feature type="compositionally biased region" description="Polar residues" evidence="15">
    <location>
        <begin position="318"/>
        <end position="332"/>
    </location>
</feature>
<feature type="domain" description="SET" evidence="16">
    <location>
        <begin position="116"/>
        <end position="230"/>
    </location>
</feature>
<evidence type="ECO:0000256" key="7">
    <source>
        <dbReference type="ARBA" id="ARBA00022603"/>
    </source>
</evidence>
<keyword evidence="9" id="KW-0949">S-adenosyl-L-methionine</keyword>
<evidence type="ECO:0000256" key="14">
    <source>
        <dbReference type="ARBA" id="ARBA00048081"/>
    </source>
</evidence>
<dbReference type="Gene3D" id="1.10.10.1700">
    <property type="entry name" value="Histone-lysine N-methyltransferase"/>
    <property type="match status" value="1"/>
</dbReference>
<comment type="catalytic activity">
    <reaction evidence="14">
        <text>L-lysyl(20)-[histone H4] + 3 S-adenosyl-L-methionine = N(6),N(6),N(6)-trimethyl-L-lysyl(20)-[histone H4] + 3 S-adenosyl-L-homocysteine + 3 H(+)</text>
        <dbReference type="Rhea" id="RHEA:64456"/>
        <dbReference type="Rhea" id="RHEA-COMP:15554"/>
        <dbReference type="Rhea" id="RHEA-COMP:15998"/>
        <dbReference type="ChEBI" id="CHEBI:15378"/>
        <dbReference type="ChEBI" id="CHEBI:29969"/>
        <dbReference type="ChEBI" id="CHEBI:57856"/>
        <dbReference type="ChEBI" id="CHEBI:59789"/>
        <dbReference type="ChEBI" id="CHEBI:61961"/>
        <dbReference type="EC" id="2.1.1.372"/>
    </reaction>
</comment>
<dbReference type="GO" id="GO:0140943">
    <property type="term" value="F:histone H4K20 trimethyltransferase activity"/>
    <property type="evidence" value="ECO:0007669"/>
    <property type="project" value="UniProtKB-EC"/>
</dbReference>
<keyword evidence="18" id="KW-1185">Reference proteome</keyword>
<dbReference type="GO" id="GO:0032259">
    <property type="term" value="P:methylation"/>
    <property type="evidence" value="ECO:0007669"/>
    <property type="project" value="UniProtKB-KW"/>
</dbReference>
<evidence type="ECO:0000256" key="3">
    <source>
        <dbReference type="ARBA" id="ARBA00004286"/>
    </source>
</evidence>
<dbReference type="EC" id="2.1.1.372" evidence="12"/>
<dbReference type="Gene3D" id="2.170.270.10">
    <property type="entry name" value="SET domain"/>
    <property type="match status" value="1"/>
</dbReference>
<evidence type="ECO:0000256" key="1">
    <source>
        <dbReference type="ARBA" id="ARBA00001984"/>
    </source>
</evidence>
<comment type="subcellular location">
    <subcellularLocation>
        <location evidence="3">Chromosome</location>
    </subcellularLocation>
    <subcellularLocation>
        <location evidence="2">Nucleus</location>
    </subcellularLocation>
</comment>
<dbReference type="InterPro" id="IPR025783">
    <property type="entry name" value="Set9_fungi"/>
</dbReference>
<evidence type="ECO:0000313" key="17">
    <source>
        <dbReference type="EMBL" id="EON99729.1"/>
    </source>
</evidence>
<proteinExistence type="predicted"/>
<dbReference type="PROSITE" id="PS51567">
    <property type="entry name" value="SAM_MT43_SUVAR420_1"/>
    <property type="match status" value="1"/>
</dbReference>
<dbReference type="PANTHER" id="PTHR12977">
    <property type="entry name" value="SUPPRESSOR OF VARIEGATION 4-20-RELATED"/>
    <property type="match status" value="1"/>
</dbReference>
<evidence type="ECO:0000256" key="11">
    <source>
        <dbReference type="ARBA" id="ARBA00023242"/>
    </source>
</evidence>
<name>R8BKB4_PHAM7</name>
<dbReference type="SMART" id="SM00317">
    <property type="entry name" value="SET"/>
    <property type="match status" value="1"/>
</dbReference>
<evidence type="ECO:0000256" key="5">
    <source>
        <dbReference type="ARBA" id="ARBA00015413"/>
    </source>
</evidence>
<dbReference type="InterPro" id="IPR039977">
    <property type="entry name" value="Suv4-20/Set9"/>
</dbReference>
<dbReference type="HOGENOM" id="CLU_013724_0_0_1"/>
<keyword evidence="11" id="KW-0539">Nucleus</keyword>
<dbReference type="EMBL" id="KB933133">
    <property type="protein sequence ID" value="EON99729.1"/>
    <property type="molecule type" value="Genomic_DNA"/>
</dbReference>
<evidence type="ECO:0000256" key="6">
    <source>
        <dbReference type="ARBA" id="ARBA00022454"/>
    </source>
</evidence>
<feature type="compositionally biased region" description="Basic residues" evidence="15">
    <location>
        <begin position="544"/>
        <end position="559"/>
    </location>
</feature>
<dbReference type="AlphaFoldDB" id="R8BKB4"/>
<comment type="function">
    <text evidence="1">Histone methyltransferase that trimethylates 'Lys-20' of histone H4 to form H4K20me3.</text>
</comment>
<dbReference type="RefSeq" id="XP_007915491.1">
    <property type="nucleotide sequence ID" value="XM_007917300.1"/>
</dbReference>
<dbReference type="Proteomes" id="UP000014074">
    <property type="component" value="Unassembled WGS sequence"/>
</dbReference>
<dbReference type="GeneID" id="19325231"/>
<dbReference type="PANTHER" id="PTHR12977:SF4">
    <property type="entry name" value="HISTONE-LYSINE N-METHYLTRANSFERASE KMT5B"/>
    <property type="match status" value="1"/>
</dbReference>
<evidence type="ECO:0000256" key="13">
    <source>
        <dbReference type="ARBA" id="ARBA00030653"/>
    </source>
</evidence>
<reference evidence="18" key="1">
    <citation type="journal article" date="2013" name="Genome Announc.">
        <title>Draft genome sequence of the ascomycete Phaeoacremonium aleophilum strain UCR-PA7, a causal agent of the esca disease complex in grapevines.</title>
        <authorList>
            <person name="Blanco-Ulate B."/>
            <person name="Rolshausen P."/>
            <person name="Cantu D."/>
        </authorList>
    </citation>
    <scope>NUCLEOTIDE SEQUENCE [LARGE SCALE GENOMIC DNA]</scope>
    <source>
        <strain evidence="18">UCR-PA7</strain>
    </source>
</reference>
<dbReference type="InterPro" id="IPR001214">
    <property type="entry name" value="SET_dom"/>
</dbReference>
<evidence type="ECO:0000259" key="16">
    <source>
        <dbReference type="PROSITE" id="PS50280"/>
    </source>
</evidence>
<dbReference type="InterPro" id="IPR046341">
    <property type="entry name" value="SET_dom_sf"/>
</dbReference>
<evidence type="ECO:0000256" key="9">
    <source>
        <dbReference type="ARBA" id="ARBA00022691"/>
    </source>
</evidence>
<dbReference type="eggNOG" id="KOG2589">
    <property type="taxonomic scope" value="Eukaryota"/>
</dbReference>
<evidence type="ECO:0000256" key="12">
    <source>
        <dbReference type="ARBA" id="ARBA00024057"/>
    </source>
</evidence>
<dbReference type="CDD" id="cd10524">
    <property type="entry name" value="SET_Suv4-20-like"/>
    <property type="match status" value="1"/>
</dbReference>
<dbReference type="OrthoDB" id="6627536at2759"/>
<dbReference type="PROSITE" id="PS50280">
    <property type="entry name" value="SET"/>
    <property type="match status" value="1"/>
</dbReference>
<evidence type="ECO:0000256" key="15">
    <source>
        <dbReference type="SAM" id="MobiDB-lite"/>
    </source>
</evidence>
<dbReference type="InterPro" id="IPR041938">
    <property type="entry name" value="Hist-Lys_N-MTase_N"/>
</dbReference>
<feature type="region of interest" description="Disordered" evidence="15">
    <location>
        <begin position="278"/>
        <end position="338"/>
    </location>
</feature>
<evidence type="ECO:0000256" key="10">
    <source>
        <dbReference type="ARBA" id="ARBA00022853"/>
    </source>
</evidence>
<dbReference type="GO" id="GO:0005634">
    <property type="term" value="C:nucleus"/>
    <property type="evidence" value="ECO:0007669"/>
    <property type="project" value="UniProtKB-SubCell"/>
</dbReference>
<dbReference type="Pfam" id="PF00856">
    <property type="entry name" value="SET"/>
    <property type="match status" value="1"/>
</dbReference>
<keyword evidence="6" id="KW-0158">Chromosome</keyword>
<evidence type="ECO:0000313" key="18">
    <source>
        <dbReference type="Proteomes" id="UP000014074"/>
    </source>
</evidence>
<evidence type="ECO:0000256" key="2">
    <source>
        <dbReference type="ARBA" id="ARBA00004123"/>
    </source>
</evidence>
<sequence>MAPTPGSSAKKQALTLAQLSTYDDILTDALVDHAYYWTTIPKNRPSYHASRGVREEDITKIVQTHVIVDPNLPVAEDKLLASDGLKRFYNGLRTDKEKDDFRRHLRRYLQIYLPDCPFEVSSTNRYTIVTQEASITARRYIKRNETVKYLSGIQVLITPEEEDALSSRKKDFSIVVSSRNKCASLFMGPARFANHDCGANAKLMTTGQAGIEIVAVRDIDVGEEITVTYGENYFGEDNCECLCKTCEDNLANGWKTEDGNILLTKSIEEDMAALQGYSLRRRRREERGDSGSRTSSVTPGIRPKVYKSKSKRLLGDRASTTDSGLITAPNSLQKRKREIDGLATPPITPAKKQKTAHFEVTPVVSRAAISRGSSDDGQAPSVSESDSANGETVLTDVTTPEEDLPEPSLREPQSSSAYESFEALKQEQPPDALGRAALNSNAYYTKSSCPRCERHSKLYGYIWPKTEPEGKWDKEERILDHRTVHRFLNLTEERAARGRAPLRRTETPLDEGDFEFAGPKSKKRKISAAIGDDENDDSALGLRRSSRRRQSSGKAVKTR</sequence>